<dbReference type="GO" id="GO:0046872">
    <property type="term" value="F:metal ion binding"/>
    <property type="evidence" value="ECO:0007669"/>
    <property type="project" value="UniProtKB-KW"/>
</dbReference>
<dbReference type="Proteomes" id="UP000702544">
    <property type="component" value="Unassembled WGS sequence"/>
</dbReference>
<evidence type="ECO:0000256" key="3">
    <source>
        <dbReference type="ARBA" id="ARBA00022842"/>
    </source>
</evidence>
<keyword evidence="3 4" id="KW-0460">Magnesium</keyword>
<dbReference type="InterPro" id="IPR000760">
    <property type="entry name" value="Inositol_monophosphatase-like"/>
</dbReference>
<dbReference type="PROSITE" id="PS00629">
    <property type="entry name" value="IMP_1"/>
    <property type="match status" value="1"/>
</dbReference>
<reference evidence="5 6" key="1">
    <citation type="submission" date="2020-01" db="EMBL/GenBank/DDBJ databases">
        <title>Genomes assembled from Gulf of Kutch pelagic sediment metagenomes.</title>
        <authorList>
            <person name="Chandrashekar M."/>
            <person name="Mahajan M.S."/>
            <person name="Dave K.J."/>
            <person name="Vatsa P."/>
            <person name="Nathani N.M."/>
        </authorList>
    </citation>
    <scope>NUCLEOTIDE SEQUENCE [LARGE SCALE GENOMIC DNA]</scope>
    <source>
        <strain evidence="5">KS3-K002</strain>
    </source>
</reference>
<dbReference type="GO" id="GO:0006020">
    <property type="term" value="P:inositol metabolic process"/>
    <property type="evidence" value="ECO:0007669"/>
    <property type="project" value="TreeGrafter"/>
</dbReference>
<dbReference type="PROSITE" id="PS00630">
    <property type="entry name" value="IMP_2"/>
    <property type="match status" value="1"/>
</dbReference>
<keyword evidence="2" id="KW-0378">Hydrolase</keyword>
<evidence type="ECO:0000256" key="1">
    <source>
        <dbReference type="ARBA" id="ARBA00022723"/>
    </source>
</evidence>
<dbReference type="CDD" id="cd01638">
    <property type="entry name" value="CysQ"/>
    <property type="match status" value="1"/>
</dbReference>
<sequence>MIKDVVAAAQSAGRIIQEVGDSEFDVDSKGNAGPVTRADRMADELLKTHLLDLAPIGWLSEETADDRKRLDERRLWIVDPLDGTREFVKRLPEYCVAIALVEGGEPVLGVVHNPTSGDTFWAVRGGGSFRNGSPVRVAEGRRLLASRSELNRGEFEPFEDEWDVVPTGSIQYKLALVGAGEAAATLSRGPKHEWDVCAGALIVSEAGGLVTELAGGKLTFNRPFPKVRGILAGAPDAYARAGEQLNAIGPSDRMSELEGKTE</sequence>
<dbReference type="Gene3D" id="3.30.540.10">
    <property type="entry name" value="Fructose-1,6-Bisphosphatase, subunit A, domain 1"/>
    <property type="match status" value="1"/>
</dbReference>
<dbReference type="GO" id="GO:0008934">
    <property type="term" value="F:inositol monophosphate 1-phosphatase activity"/>
    <property type="evidence" value="ECO:0007669"/>
    <property type="project" value="TreeGrafter"/>
</dbReference>
<feature type="binding site" evidence="4">
    <location>
        <position position="195"/>
    </location>
    <ligand>
        <name>Mg(2+)</name>
        <dbReference type="ChEBI" id="CHEBI:18420"/>
        <label>1</label>
        <note>catalytic</note>
    </ligand>
</feature>
<feature type="binding site" evidence="4">
    <location>
        <position position="82"/>
    </location>
    <ligand>
        <name>Mg(2+)</name>
        <dbReference type="ChEBI" id="CHEBI:18420"/>
        <label>1</label>
        <note>catalytic</note>
    </ligand>
</feature>
<comment type="cofactor">
    <cofactor evidence="4">
        <name>Mg(2+)</name>
        <dbReference type="ChEBI" id="CHEBI:18420"/>
    </cofactor>
</comment>
<dbReference type="GO" id="GO:0007165">
    <property type="term" value="P:signal transduction"/>
    <property type="evidence" value="ECO:0007669"/>
    <property type="project" value="TreeGrafter"/>
</dbReference>
<dbReference type="Pfam" id="PF00459">
    <property type="entry name" value="Inositol_P"/>
    <property type="match status" value="1"/>
</dbReference>
<feature type="binding site" evidence="4">
    <location>
        <position position="81"/>
    </location>
    <ligand>
        <name>Mg(2+)</name>
        <dbReference type="ChEBI" id="CHEBI:18420"/>
        <label>1</label>
        <note>catalytic</note>
    </ligand>
</feature>
<dbReference type="PANTHER" id="PTHR20854">
    <property type="entry name" value="INOSITOL MONOPHOSPHATASE"/>
    <property type="match status" value="1"/>
</dbReference>
<dbReference type="EMBL" id="JAACAK010000012">
    <property type="protein sequence ID" value="NIR73799.1"/>
    <property type="molecule type" value="Genomic_DNA"/>
</dbReference>
<feature type="binding site" evidence="4">
    <location>
        <position position="79"/>
    </location>
    <ligand>
        <name>Mg(2+)</name>
        <dbReference type="ChEBI" id="CHEBI:18420"/>
        <label>1</label>
        <note>catalytic</note>
    </ligand>
</feature>
<dbReference type="InterPro" id="IPR020550">
    <property type="entry name" value="Inositol_monophosphatase_CS"/>
</dbReference>
<feature type="binding site" evidence="4">
    <location>
        <position position="61"/>
    </location>
    <ligand>
        <name>Mg(2+)</name>
        <dbReference type="ChEBI" id="CHEBI:18420"/>
        <label>1</label>
        <note>catalytic</note>
    </ligand>
</feature>
<evidence type="ECO:0000313" key="6">
    <source>
        <dbReference type="Proteomes" id="UP000702544"/>
    </source>
</evidence>
<dbReference type="Gene3D" id="3.40.190.80">
    <property type="match status" value="1"/>
</dbReference>
<gene>
    <name evidence="5" type="ORF">GWO12_01590</name>
</gene>
<evidence type="ECO:0000256" key="4">
    <source>
        <dbReference type="PIRSR" id="PIRSR600760-2"/>
    </source>
</evidence>
<dbReference type="AlphaFoldDB" id="A0AAE5CC51"/>
<comment type="caution">
    <text evidence="5">The sequence shown here is derived from an EMBL/GenBank/DDBJ whole genome shotgun (WGS) entry which is preliminary data.</text>
</comment>
<proteinExistence type="predicted"/>
<keyword evidence="1 4" id="KW-0479">Metal-binding</keyword>
<organism evidence="5 6">
    <name type="scientific">Candidatus Kutchimonas denitrificans</name>
    <dbReference type="NCBI Taxonomy" id="3056748"/>
    <lineage>
        <taxon>Bacteria</taxon>
        <taxon>Pseudomonadati</taxon>
        <taxon>Gemmatimonadota</taxon>
        <taxon>Gemmatimonadia</taxon>
        <taxon>Candidatus Palauibacterales</taxon>
        <taxon>Candidatus Palauibacteraceae</taxon>
        <taxon>Candidatus Kutchimonas</taxon>
    </lineage>
</organism>
<dbReference type="PANTHER" id="PTHR20854:SF4">
    <property type="entry name" value="INOSITOL-1-MONOPHOSPHATASE-RELATED"/>
    <property type="match status" value="1"/>
</dbReference>
<dbReference type="GO" id="GO:0046854">
    <property type="term" value="P:phosphatidylinositol phosphate biosynthetic process"/>
    <property type="evidence" value="ECO:0007669"/>
    <property type="project" value="InterPro"/>
</dbReference>
<evidence type="ECO:0000313" key="5">
    <source>
        <dbReference type="EMBL" id="NIR73799.1"/>
    </source>
</evidence>
<name>A0AAE5CC51_9BACT</name>
<protein>
    <submittedName>
        <fullName evidence="5">3'(2'),5'-bisphosphate nucleotidase CysQ</fullName>
    </submittedName>
</protein>
<accession>A0AAE5CC51</accession>
<dbReference type="PRINTS" id="PR00377">
    <property type="entry name" value="IMPHPHTASES"/>
</dbReference>
<dbReference type="SUPFAM" id="SSF56655">
    <property type="entry name" value="Carbohydrate phosphatase"/>
    <property type="match status" value="1"/>
</dbReference>
<evidence type="ECO:0000256" key="2">
    <source>
        <dbReference type="ARBA" id="ARBA00022801"/>
    </source>
</evidence>
<dbReference type="InterPro" id="IPR020583">
    <property type="entry name" value="Inositol_monoP_metal-BS"/>
</dbReference>